<evidence type="ECO:0000313" key="1">
    <source>
        <dbReference type="EMBL" id="CAA7016906.1"/>
    </source>
</evidence>
<dbReference type="PANTHER" id="PTHR14379:SF7">
    <property type="entry name" value="ENDONUCLEASE OR GLYCOSYL HYDROLASE-RELATED"/>
    <property type="match status" value="1"/>
</dbReference>
<protein>
    <recommendedName>
        <fullName evidence="3">NYN domain-containing protein</fullName>
    </recommendedName>
</protein>
<name>A0A6D2HMA2_9BRAS</name>
<reference evidence="1" key="1">
    <citation type="submission" date="2020-01" db="EMBL/GenBank/DDBJ databases">
        <authorList>
            <person name="Mishra B."/>
        </authorList>
    </citation>
    <scope>NUCLEOTIDE SEQUENCE [LARGE SCALE GENOMIC DNA]</scope>
</reference>
<sequence length="238" mass="27160">MSLETECRDFSDADTSVYWDVEDFPVDSLDELRSKIEAAREKIGCRGGDVSITAYGEEKPDEELARYKDAGFTFVPIGDYERRFNRMRLDLGLWKIDHHHRLKGKPTNLMVITKFITEDTDFQEFLECLYYSHYYVVLLLPSNCDVNDTPVPRVNKVWYWETLLDGGDPLSRHDSADLIALGGQVCPSLQSLFGRHVRCGGDHPCPTCEEDIKSASKATMSNNDFSGKFILENPIEML</sequence>
<keyword evidence="2" id="KW-1185">Reference proteome</keyword>
<organism evidence="1 2">
    <name type="scientific">Microthlaspi erraticum</name>
    <dbReference type="NCBI Taxonomy" id="1685480"/>
    <lineage>
        <taxon>Eukaryota</taxon>
        <taxon>Viridiplantae</taxon>
        <taxon>Streptophyta</taxon>
        <taxon>Embryophyta</taxon>
        <taxon>Tracheophyta</taxon>
        <taxon>Spermatophyta</taxon>
        <taxon>Magnoliopsida</taxon>
        <taxon>eudicotyledons</taxon>
        <taxon>Gunneridae</taxon>
        <taxon>Pentapetalae</taxon>
        <taxon>rosids</taxon>
        <taxon>malvids</taxon>
        <taxon>Brassicales</taxon>
        <taxon>Brassicaceae</taxon>
        <taxon>Coluteocarpeae</taxon>
        <taxon>Microthlaspi</taxon>
    </lineage>
</organism>
<comment type="caution">
    <text evidence="1">The sequence shown here is derived from an EMBL/GenBank/DDBJ whole genome shotgun (WGS) entry which is preliminary data.</text>
</comment>
<dbReference type="PANTHER" id="PTHR14379">
    <property type="entry name" value="LIMKAIN B LKAP"/>
    <property type="match status" value="1"/>
</dbReference>
<accession>A0A6D2HMA2</accession>
<evidence type="ECO:0008006" key="3">
    <source>
        <dbReference type="Google" id="ProtNLM"/>
    </source>
</evidence>
<dbReference type="GO" id="GO:0010468">
    <property type="term" value="P:regulation of gene expression"/>
    <property type="evidence" value="ECO:0007669"/>
    <property type="project" value="InterPro"/>
</dbReference>
<dbReference type="GO" id="GO:0005777">
    <property type="term" value="C:peroxisome"/>
    <property type="evidence" value="ECO:0007669"/>
    <property type="project" value="InterPro"/>
</dbReference>
<dbReference type="AlphaFoldDB" id="A0A6D2HMA2"/>
<gene>
    <name evidence="1" type="ORF">MERR_LOCUS4141</name>
</gene>
<dbReference type="Proteomes" id="UP000467841">
    <property type="component" value="Unassembled WGS sequence"/>
</dbReference>
<proteinExistence type="predicted"/>
<evidence type="ECO:0000313" key="2">
    <source>
        <dbReference type="Proteomes" id="UP000467841"/>
    </source>
</evidence>
<dbReference type="InterPro" id="IPR024768">
    <property type="entry name" value="Marf1"/>
</dbReference>
<dbReference type="EMBL" id="CACVBM020000266">
    <property type="protein sequence ID" value="CAA7016906.1"/>
    <property type="molecule type" value="Genomic_DNA"/>
</dbReference>